<evidence type="ECO:0000256" key="3">
    <source>
        <dbReference type="ARBA" id="ARBA00012663"/>
    </source>
</evidence>
<dbReference type="Gene3D" id="3.20.20.80">
    <property type="entry name" value="Glycosidases"/>
    <property type="match status" value="1"/>
</dbReference>
<dbReference type="InterPro" id="IPR029018">
    <property type="entry name" value="Hex-like_dom2"/>
</dbReference>
<dbReference type="GO" id="GO:0030203">
    <property type="term" value="P:glycosaminoglycan metabolic process"/>
    <property type="evidence" value="ECO:0007669"/>
    <property type="project" value="TreeGrafter"/>
</dbReference>
<dbReference type="Pfam" id="PF14845">
    <property type="entry name" value="Glycohydro_20b2"/>
    <property type="match status" value="1"/>
</dbReference>
<feature type="domain" description="Glycoside hydrolase family 20 catalytic" evidence="10">
    <location>
        <begin position="489"/>
        <end position="824"/>
    </location>
</feature>
<dbReference type="InterPro" id="IPR015883">
    <property type="entry name" value="Glyco_hydro_20_cat"/>
</dbReference>
<dbReference type="GO" id="GO:0016020">
    <property type="term" value="C:membrane"/>
    <property type="evidence" value="ECO:0007669"/>
    <property type="project" value="TreeGrafter"/>
</dbReference>
<evidence type="ECO:0000256" key="8">
    <source>
        <dbReference type="PIRSR" id="PIRSR625705-1"/>
    </source>
</evidence>
<gene>
    <name evidence="12" type="ORF">GLOIN_2v1885323</name>
</gene>
<dbReference type="EC" id="3.2.1.52" evidence="3"/>
<evidence type="ECO:0000259" key="10">
    <source>
        <dbReference type="Pfam" id="PF00728"/>
    </source>
</evidence>
<evidence type="ECO:0000256" key="4">
    <source>
        <dbReference type="ARBA" id="ARBA00022729"/>
    </source>
</evidence>
<dbReference type="GO" id="GO:0004563">
    <property type="term" value="F:beta-N-acetylhexosaminidase activity"/>
    <property type="evidence" value="ECO:0007669"/>
    <property type="project" value="UniProtKB-EC"/>
</dbReference>
<comment type="similarity">
    <text evidence="2">Belongs to the glycosyl hydrolase 20 family.</text>
</comment>
<dbReference type="InterPro" id="IPR029019">
    <property type="entry name" value="HEX_eukaryotic_N"/>
</dbReference>
<dbReference type="GO" id="GO:0005975">
    <property type="term" value="P:carbohydrate metabolic process"/>
    <property type="evidence" value="ECO:0007669"/>
    <property type="project" value="InterPro"/>
</dbReference>
<dbReference type="PANTHER" id="PTHR22600:SF26">
    <property type="entry name" value="BETA-N-ACETYLHEXOSAMINIDASE"/>
    <property type="match status" value="1"/>
</dbReference>
<dbReference type="InterPro" id="IPR017853">
    <property type="entry name" value="GH"/>
</dbReference>
<dbReference type="CDD" id="cd06562">
    <property type="entry name" value="GH20_HexA_HexB-like"/>
    <property type="match status" value="1"/>
</dbReference>
<comment type="catalytic activity">
    <reaction evidence="1">
        <text>Hydrolysis of terminal non-reducing N-acetyl-D-hexosamine residues in N-acetyl-beta-D-hexosaminides.</text>
        <dbReference type="EC" id="3.2.1.52"/>
    </reaction>
</comment>
<evidence type="ECO:0000313" key="13">
    <source>
        <dbReference type="Proteomes" id="UP000018888"/>
    </source>
</evidence>
<feature type="region of interest" description="Disordered" evidence="9">
    <location>
        <begin position="272"/>
        <end position="295"/>
    </location>
</feature>
<keyword evidence="13" id="KW-1185">Reference proteome</keyword>
<dbReference type="EMBL" id="AUPC02000475">
    <property type="protein sequence ID" value="POG59092.1"/>
    <property type="molecule type" value="Genomic_DNA"/>
</dbReference>
<dbReference type="Proteomes" id="UP000018888">
    <property type="component" value="Unassembled WGS sequence"/>
</dbReference>
<name>A0A2P4P130_RHIID</name>
<dbReference type="SMR" id="A0A2P4P130"/>
<evidence type="ECO:0000256" key="9">
    <source>
        <dbReference type="SAM" id="MobiDB-lite"/>
    </source>
</evidence>
<keyword evidence="4" id="KW-0732">Signal</keyword>
<dbReference type="Pfam" id="PF00728">
    <property type="entry name" value="Glyco_hydro_20"/>
    <property type="match status" value="1"/>
</dbReference>
<accession>A0A2P4P130</accession>
<proteinExistence type="inferred from homology"/>
<comment type="caution">
    <text evidence="12">The sequence shown here is derived from an EMBL/GenBank/DDBJ whole genome shotgun (WGS) entry which is preliminary data.</text>
</comment>
<dbReference type="SUPFAM" id="SSF51445">
    <property type="entry name" value="(Trans)glycosidases"/>
    <property type="match status" value="1"/>
</dbReference>
<reference evidence="12 13" key="1">
    <citation type="journal article" date="2013" name="Proc. Natl. Acad. Sci. U.S.A.">
        <title>Genome of an arbuscular mycorrhizal fungus provides insight into the oldest plant symbiosis.</title>
        <authorList>
            <person name="Tisserant E."/>
            <person name="Malbreil M."/>
            <person name="Kuo A."/>
            <person name="Kohler A."/>
            <person name="Symeonidi A."/>
            <person name="Balestrini R."/>
            <person name="Charron P."/>
            <person name="Duensing N."/>
            <person name="Frei Dit Frey N."/>
            <person name="Gianinazzi-Pearson V."/>
            <person name="Gilbert L.B."/>
            <person name="Handa Y."/>
            <person name="Herr J.R."/>
            <person name="Hijri M."/>
            <person name="Koul R."/>
            <person name="Kawaguchi M."/>
            <person name="Krajinski F."/>
            <person name="Lammers P.J."/>
            <person name="Masclaux F.G."/>
            <person name="Murat C."/>
            <person name="Morin E."/>
            <person name="Ndikumana S."/>
            <person name="Pagni M."/>
            <person name="Petitpierre D."/>
            <person name="Requena N."/>
            <person name="Rosikiewicz P."/>
            <person name="Riley R."/>
            <person name="Saito K."/>
            <person name="San Clemente H."/>
            <person name="Shapiro H."/>
            <person name="van Tuinen D."/>
            <person name="Becard G."/>
            <person name="Bonfante P."/>
            <person name="Paszkowski U."/>
            <person name="Shachar-Hill Y.Y."/>
            <person name="Tuskan G.A."/>
            <person name="Young P.W."/>
            <person name="Sanders I.R."/>
            <person name="Henrissat B."/>
            <person name="Rensing S.A."/>
            <person name="Grigoriev I.V."/>
            <person name="Corradi N."/>
            <person name="Roux C."/>
            <person name="Martin F."/>
        </authorList>
    </citation>
    <scope>NUCLEOTIDE SEQUENCE [LARGE SCALE GENOMIC DNA]</scope>
    <source>
        <strain evidence="12 13">DAOM 197198</strain>
    </source>
</reference>
<dbReference type="SUPFAM" id="SSF55545">
    <property type="entry name" value="beta-N-acetylhexosaminidase-like domain"/>
    <property type="match status" value="1"/>
</dbReference>
<keyword evidence="7" id="KW-0326">Glycosidase</keyword>
<dbReference type="FunFam" id="3.20.20.80:FF:000063">
    <property type="entry name" value="Beta-hexosaminidase"/>
    <property type="match status" value="1"/>
</dbReference>
<evidence type="ECO:0000256" key="2">
    <source>
        <dbReference type="ARBA" id="ARBA00006285"/>
    </source>
</evidence>
<dbReference type="AlphaFoldDB" id="A0A2P4P130"/>
<evidence type="ECO:0000256" key="7">
    <source>
        <dbReference type="ARBA" id="ARBA00023295"/>
    </source>
</evidence>
<dbReference type="PANTHER" id="PTHR22600">
    <property type="entry name" value="BETA-HEXOSAMINIDASE"/>
    <property type="match status" value="1"/>
</dbReference>
<sequence length="879" mass="100690">MILNGFSFEVLVDEMPLVEYAISDSETNLTTGKSYTLQGNTQQPIYSDSNHYIIAEPGKKFKLRFFSTKASSKNPMMAETLIDGQFDKTYRGLKSRTVQFQDCFLNATRDKKLEFIFSNSIYDESSSTPNNTLNLRGGIGAISIYFYKGRSVLRQNVNIPSFDIQQARVKESKKTFGIQCTTDFIPRNVRNHICYYDMVKESNDPIAVLHLHYRPASWLAMRGIQVQNPPSFPSFPNLSFNRGAVANQINNLPQSNNNDGIKPNNTIKCEIKNENDHNNKVKKENNRNNKRPLDENNGIKKEIEVIDLTNDDAESAGTVEKRARVIDCSEVLAMWPIPQSWLKGNESLKIFPSLDIKCTNIETAEELTQQIFEGAKNRFREFLVNEKYISPNVHFEVSENSLTLHSLNIEITGDKSSKLNLNTDESYELSIPYTSDENNKPLIAHLKASTIFGILHGLNTFTQLLYFSKEKKELFIPFAPHYIRDYPIFAHRGLLLDTSRNYYPVNDLLKMIDVMSWNKFNVFHWHVVDANSWPVKSEVYPELSEKGAYDPDTMIYTKEDIKTIVEFAHQRGIRVIPEFDMPGHTFAISYSMPEIITCPDVQPDWNNYSAAPPSGQMNPILPATYEFLNNLIPEMTSWFPDEFYHAGGDEVVMNCWKVTDSVTAYLKEHPNDTYETLLGMFINKLHSLVRKSGKTPITWQEMVVEHKLPLPKDVVVQVWTTEDNIKKVTGLGYRVIAGSADYWYLDCGHGGWVGDNPDGNSWCDPFKHWQRIYSYNPIKDLTKEEAKLVIGGETLLWSEQADPTNFETKLWPRASSAAEILWSGNYDENVNPRTTKEALPRLNDWRFRMVARGIRAEPLQPLWCVKNPGKCDLPPAFQH</sequence>
<feature type="active site" description="Proton donor" evidence="8">
    <location>
        <position position="650"/>
    </location>
</feature>
<organism evidence="12 13">
    <name type="scientific">Rhizophagus irregularis (strain DAOM 181602 / DAOM 197198 / MUCL 43194)</name>
    <name type="common">Arbuscular mycorrhizal fungus</name>
    <name type="synonym">Glomus intraradices</name>
    <dbReference type="NCBI Taxonomy" id="747089"/>
    <lineage>
        <taxon>Eukaryota</taxon>
        <taxon>Fungi</taxon>
        <taxon>Fungi incertae sedis</taxon>
        <taxon>Mucoromycota</taxon>
        <taxon>Glomeromycotina</taxon>
        <taxon>Glomeromycetes</taxon>
        <taxon>Glomerales</taxon>
        <taxon>Glomeraceae</taxon>
        <taxon>Rhizophagus</taxon>
    </lineage>
</organism>
<keyword evidence="5 12" id="KW-0378">Hydrolase</keyword>
<evidence type="ECO:0000256" key="6">
    <source>
        <dbReference type="ARBA" id="ARBA00023180"/>
    </source>
</evidence>
<dbReference type="PRINTS" id="PR00738">
    <property type="entry name" value="GLHYDRLASE20"/>
</dbReference>
<dbReference type="InterPro" id="IPR025705">
    <property type="entry name" value="Beta_hexosaminidase_sua/sub"/>
</dbReference>
<feature type="domain" description="Beta-hexosaminidase eukaryotic type N-terminal" evidence="11">
    <location>
        <begin position="334"/>
        <end position="464"/>
    </location>
</feature>
<evidence type="ECO:0000259" key="11">
    <source>
        <dbReference type="Pfam" id="PF14845"/>
    </source>
</evidence>
<dbReference type="VEuPathDB" id="FungiDB:RhiirFUN_003952"/>
<evidence type="ECO:0000313" key="12">
    <source>
        <dbReference type="EMBL" id="POG59092.1"/>
    </source>
</evidence>
<evidence type="ECO:0000256" key="1">
    <source>
        <dbReference type="ARBA" id="ARBA00001231"/>
    </source>
</evidence>
<dbReference type="Gene3D" id="3.30.379.10">
    <property type="entry name" value="Chitobiase/beta-hexosaminidase domain 2-like"/>
    <property type="match status" value="1"/>
</dbReference>
<protein>
    <recommendedName>
        <fullName evidence="3">beta-N-acetylhexosaminidase</fullName>
        <ecNumber evidence="3">3.2.1.52</ecNumber>
    </recommendedName>
</protein>
<reference evidence="12 13" key="2">
    <citation type="journal article" date="2018" name="New Phytol.">
        <title>High intraspecific genome diversity in the model arbuscular mycorrhizal symbiont Rhizophagus irregularis.</title>
        <authorList>
            <person name="Chen E.C.H."/>
            <person name="Morin E."/>
            <person name="Beaudet D."/>
            <person name="Noel J."/>
            <person name="Yildirir G."/>
            <person name="Ndikumana S."/>
            <person name="Charron P."/>
            <person name="St-Onge C."/>
            <person name="Giorgi J."/>
            <person name="Kruger M."/>
            <person name="Marton T."/>
            <person name="Ropars J."/>
            <person name="Grigoriev I.V."/>
            <person name="Hainaut M."/>
            <person name="Henrissat B."/>
            <person name="Roux C."/>
            <person name="Martin F."/>
            <person name="Corradi N."/>
        </authorList>
    </citation>
    <scope>NUCLEOTIDE SEQUENCE [LARGE SCALE GENOMIC DNA]</scope>
    <source>
        <strain evidence="12 13">DAOM 197198</strain>
    </source>
</reference>
<keyword evidence="6" id="KW-0325">Glycoprotein</keyword>
<evidence type="ECO:0000256" key="5">
    <source>
        <dbReference type="ARBA" id="ARBA00022801"/>
    </source>
</evidence>